<dbReference type="PANTHER" id="PTHR44858:SF1">
    <property type="entry name" value="UDP-N-ACETYLGLUCOSAMINE--PEPTIDE N-ACETYLGLUCOSAMINYLTRANSFERASE SPINDLY-RELATED"/>
    <property type="match status" value="1"/>
</dbReference>
<evidence type="ECO:0000256" key="2">
    <source>
        <dbReference type="ARBA" id="ARBA00022803"/>
    </source>
</evidence>
<dbReference type="SUPFAM" id="SSF48452">
    <property type="entry name" value="TPR-like"/>
    <property type="match status" value="1"/>
</dbReference>
<dbReference type="PROSITE" id="PS50005">
    <property type="entry name" value="TPR"/>
    <property type="match status" value="1"/>
</dbReference>
<sequence length="272" mass="28715">MAARNTKTMHLRGTAGLLRGLALGLCLGGPVSGLVAGPAWAQSEDREQAARYAGCMDLIEIDPDQALESAQTWADLGGGDPARHCAAVALLRLGHHAAAGQELETLAASLEPGFVFLQIPILIQAGQAWFLAEDLDRAHAIQTAALAREPNNVDLLVDRSMTAAAVGNFEDAVSDLSRAQANAPQRPDILVLRASAYRYLDQQARALADVERALTLDPGNAEGHLERGNLRRLAGDDAGARDDWVAAARLAPETQTAAAAQANIAKLDLKVE</sequence>
<keyword evidence="2 3" id="KW-0802">TPR repeat</keyword>
<dbReference type="GO" id="GO:0046813">
    <property type="term" value="P:receptor-mediated virion attachment to host cell"/>
    <property type="evidence" value="ECO:0007669"/>
    <property type="project" value="TreeGrafter"/>
</dbReference>
<evidence type="ECO:0000313" key="4">
    <source>
        <dbReference type="EMBL" id="NIA67943.1"/>
    </source>
</evidence>
<name>A0A967C268_9PROT</name>
<accession>A0A967C268</accession>
<protein>
    <recommendedName>
        <fullName evidence="6">Tetratricopeptide repeat-containing protein</fullName>
    </recommendedName>
</protein>
<dbReference type="SMART" id="SM00028">
    <property type="entry name" value="TPR"/>
    <property type="match status" value="4"/>
</dbReference>
<gene>
    <name evidence="4" type="ORF">HBA54_05000</name>
</gene>
<evidence type="ECO:0000313" key="5">
    <source>
        <dbReference type="Proteomes" id="UP000761264"/>
    </source>
</evidence>
<dbReference type="RefSeq" id="WP_167222011.1">
    <property type="nucleotide sequence ID" value="NZ_JAAQPH010000003.1"/>
</dbReference>
<proteinExistence type="predicted"/>
<evidence type="ECO:0000256" key="1">
    <source>
        <dbReference type="ARBA" id="ARBA00022737"/>
    </source>
</evidence>
<dbReference type="GO" id="GO:0009279">
    <property type="term" value="C:cell outer membrane"/>
    <property type="evidence" value="ECO:0007669"/>
    <property type="project" value="TreeGrafter"/>
</dbReference>
<dbReference type="InterPro" id="IPR019734">
    <property type="entry name" value="TPR_rpt"/>
</dbReference>
<evidence type="ECO:0000256" key="3">
    <source>
        <dbReference type="PROSITE-ProRule" id="PRU00339"/>
    </source>
</evidence>
<keyword evidence="1" id="KW-0677">Repeat</keyword>
<evidence type="ECO:0008006" key="6">
    <source>
        <dbReference type="Google" id="ProtNLM"/>
    </source>
</evidence>
<dbReference type="Gene3D" id="1.25.40.10">
    <property type="entry name" value="Tetratricopeptide repeat domain"/>
    <property type="match status" value="1"/>
</dbReference>
<dbReference type="EMBL" id="JAAQPH010000003">
    <property type="protein sequence ID" value="NIA67943.1"/>
    <property type="molecule type" value="Genomic_DNA"/>
</dbReference>
<dbReference type="InterPro" id="IPR011990">
    <property type="entry name" value="TPR-like_helical_dom_sf"/>
</dbReference>
<reference evidence="4" key="1">
    <citation type="submission" date="2020-03" db="EMBL/GenBank/DDBJ databases">
        <title>Genome of Pelagibius litoralis DSM 21314T.</title>
        <authorList>
            <person name="Wang G."/>
        </authorList>
    </citation>
    <scope>NUCLEOTIDE SEQUENCE</scope>
    <source>
        <strain evidence="4">DSM 21314</strain>
    </source>
</reference>
<dbReference type="PANTHER" id="PTHR44858">
    <property type="entry name" value="TETRATRICOPEPTIDE REPEAT PROTEIN 6"/>
    <property type="match status" value="1"/>
</dbReference>
<keyword evidence="5" id="KW-1185">Reference proteome</keyword>
<feature type="repeat" description="TPR" evidence="3">
    <location>
        <begin position="187"/>
        <end position="220"/>
    </location>
</feature>
<dbReference type="InterPro" id="IPR050498">
    <property type="entry name" value="Ycf3"/>
</dbReference>
<organism evidence="4 5">
    <name type="scientific">Pelagibius litoralis</name>
    <dbReference type="NCBI Taxonomy" id="374515"/>
    <lineage>
        <taxon>Bacteria</taxon>
        <taxon>Pseudomonadati</taxon>
        <taxon>Pseudomonadota</taxon>
        <taxon>Alphaproteobacteria</taxon>
        <taxon>Rhodospirillales</taxon>
        <taxon>Rhodovibrionaceae</taxon>
        <taxon>Pelagibius</taxon>
    </lineage>
</organism>
<dbReference type="Proteomes" id="UP000761264">
    <property type="component" value="Unassembled WGS sequence"/>
</dbReference>
<comment type="caution">
    <text evidence="4">The sequence shown here is derived from an EMBL/GenBank/DDBJ whole genome shotgun (WGS) entry which is preliminary data.</text>
</comment>
<dbReference type="AlphaFoldDB" id="A0A967C268"/>